<dbReference type="InterPro" id="IPR044831">
    <property type="entry name" value="Ccp1-like"/>
</dbReference>
<dbReference type="InterPro" id="IPR002016">
    <property type="entry name" value="Haem_peroxidase"/>
</dbReference>
<evidence type="ECO:0000313" key="4">
    <source>
        <dbReference type="EMBL" id="KAA8496909.1"/>
    </source>
</evidence>
<keyword evidence="1" id="KW-0560">Oxidoreductase</keyword>
<name>A0A5J4YZ49_PORPP</name>
<dbReference type="GO" id="GO:0000302">
    <property type="term" value="P:response to reactive oxygen species"/>
    <property type="evidence" value="ECO:0007669"/>
    <property type="project" value="TreeGrafter"/>
</dbReference>
<dbReference type="PANTHER" id="PTHR31356:SF66">
    <property type="entry name" value="CATALASE-PEROXIDASE"/>
    <property type="match status" value="1"/>
</dbReference>
<dbReference type="AlphaFoldDB" id="A0A5J4YZ49"/>
<evidence type="ECO:0000256" key="2">
    <source>
        <dbReference type="RuleBase" id="RU004241"/>
    </source>
</evidence>
<evidence type="ECO:0000313" key="5">
    <source>
        <dbReference type="Proteomes" id="UP000324585"/>
    </source>
</evidence>
<comment type="caution">
    <text evidence="4">The sequence shown here is derived from an EMBL/GenBank/DDBJ whole genome shotgun (WGS) entry which is preliminary data.</text>
</comment>
<proteinExistence type="inferred from homology"/>
<evidence type="ECO:0000256" key="1">
    <source>
        <dbReference type="ARBA" id="ARBA00023002"/>
    </source>
</evidence>
<dbReference type="PANTHER" id="PTHR31356">
    <property type="entry name" value="THYLAKOID LUMENAL 29 KDA PROTEIN, CHLOROPLASTIC-RELATED"/>
    <property type="match status" value="1"/>
</dbReference>
<dbReference type="Gene3D" id="1.10.520.10">
    <property type="match status" value="1"/>
</dbReference>
<keyword evidence="4" id="KW-0575">Peroxidase</keyword>
<keyword evidence="5" id="KW-1185">Reference proteome</keyword>
<gene>
    <name evidence="4" type="ORF">FVE85_0638</name>
</gene>
<dbReference type="Proteomes" id="UP000324585">
    <property type="component" value="Unassembled WGS sequence"/>
</dbReference>
<dbReference type="EMBL" id="VRMN01000002">
    <property type="protein sequence ID" value="KAA8496909.1"/>
    <property type="molecule type" value="Genomic_DNA"/>
</dbReference>
<comment type="similarity">
    <text evidence="2">Belongs to the peroxidase family.</text>
</comment>
<dbReference type="PRINTS" id="PR00459">
    <property type="entry name" value="ASPEROXIDASE"/>
</dbReference>
<dbReference type="GO" id="GO:0042744">
    <property type="term" value="P:hydrogen peroxide catabolic process"/>
    <property type="evidence" value="ECO:0007669"/>
    <property type="project" value="TreeGrafter"/>
</dbReference>
<feature type="domain" description="Plant heme peroxidase family profile" evidence="3">
    <location>
        <begin position="136"/>
        <end position="296"/>
    </location>
</feature>
<protein>
    <submittedName>
        <fullName evidence="4">L-ascorbate peroxidase 3, peroxisomal</fullName>
    </submittedName>
</protein>
<dbReference type="InterPro" id="IPR002207">
    <property type="entry name" value="Peroxidase_I"/>
</dbReference>
<dbReference type="OrthoDB" id="2859658at2759"/>
<dbReference type="OMA" id="KMTKNYP"/>
<reference evidence="5" key="1">
    <citation type="journal article" date="2019" name="Nat. Commun.">
        <title>Expansion of phycobilisome linker gene families in mesophilic red algae.</title>
        <authorList>
            <person name="Lee J."/>
            <person name="Kim D."/>
            <person name="Bhattacharya D."/>
            <person name="Yoon H.S."/>
        </authorList>
    </citation>
    <scope>NUCLEOTIDE SEQUENCE [LARGE SCALE GENOMIC DNA]</scope>
    <source>
        <strain evidence="5">CCMP 1328</strain>
    </source>
</reference>
<accession>A0A5J4YZ49</accession>
<dbReference type="Pfam" id="PF00141">
    <property type="entry name" value="peroxidase"/>
    <property type="match status" value="1"/>
</dbReference>
<evidence type="ECO:0000259" key="3">
    <source>
        <dbReference type="PROSITE" id="PS50873"/>
    </source>
</evidence>
<dbReference type="SUPFAM" id="SSF48113">
    <property type="entry name" value="Heme-dependent peroxidases"/>
    <property type="match status" value="1"/>
</dbReference>
<dbReference type="Gene3D" id="1.10.420.10">
    <property type="entry name" value="Peroxidase, domain 2"/>
    <property type="match status" value="1"/>
</dbReference>
<dbReference type="PRINTS" id="PR00458">
    <property type="entry name" value="PEROXIDASE"/>
</dbReference>
<dbReference type="GO" id="GO:0004601">
    <property type="term" value="F:peroxidase activity"/>
    <property type="evidence" value="ECO:0007669"/>
    <property type="project" value="UniProtKB-KW"/>
</dbReference>
<dbReference type="GO" id="GO:0020037">
    <property type="term" value="F:heme binding"/>
    <property type="evidence" value="ECO:0007669"/>
    <property type="project" value="InterPro"/>
</dbReference>
<organism evidence="4 5">
    <name type="scientific">Porphyridium purpureum</name>
    <name type="common">Red alga</name>
    <name type="synonym">Porphyridium cruentum</name>
    <dbReference type="NCBI Taxonomy" id="35688"/>
    <lineage>
        <taxon>Eukaryota</taxon>
        <taxon>Rhodophyta</taxon>
        <taxon>Bangiophyceae</taxon>
        <taxon>Porphyridiales</taxon>
        <taxon>Porphyridiaceae</taxon>
        <taxon>Porphyridium</taxon>
    </lineage>
</organism>
<sequence>MAFVGGVGAVKNGAAGALSSKCGVAGHARAVAGVPRVRSVRVAARGSDGVVAMAVQAPELEEKARAELKALYEKTPCMPIMVRLAWHDAGTYRAATNTGGANASIRYGPEIAHGANAGLKIAIDLLEPIKAKVPEMSYADLFQLASVVGIEFGGGPKIPFKMGRKDATEEECTEDGRLPDATQGMKHLREVFYGMGLDDKEILLLSGAHTFGRAHSDRSGFEDKPWTKKPLDFDNTYFVELLANNDPSLLRLVSDEALMSEEELLGLVKLYAEDKEAFFKDYSAAHVKLSELGCSL</sequence>
<dbReference type="CDD" id="cd00691">
    <property type="entry name" value="ascorbate_peroxidase"/>
    <property type="match status" value="1"/>
</dbReference>
<dbReference type="GO" id="GO:0034599">
    <property type="term" value="P:cellular response to oxidative stress"/>
    <property type="evidence" value="ECO:0007669"/>
    <property type="project" value="InterPro"/>
</dbReference>
<dbReference type="PROSITE" id="PS50873">
    <property type="entry name" value="PEROXIDASE_4"/>
    <property type="match status" value="1"/>
</dbReference>
<dbReference type="InterPro" id="IPR010255">
    <property type="entry name" value="Haem_peroxidase_sf"/>
</dbReference>